<gene>
    <name evidence="4" type="ORF">R3P94_04950</name>
    <name evidence="5" type="ORF">R3Q15_03080</name>
</gene>
<accession>A0AAE4U091</accession>
<evidence type="ECO:0000313" key="6">
    <source>
        <dbReference type="Proteomes" id="UP001185779"/>
    </source>
</evidence>
<dbReference type="RefSeq" id="WP_191834887.1">
    <property type="nucleotide sequence ID" value="NZ_CP096596.1"/>
</dbReference>
<dbReference type="GO" id="GO:0008721">
    <property type="term" value="F:D-serine ammonia-lyase activity"/>
    <property type="evidence" value="ECO:0007669"/>
    <property type="project" value="TreeGrafter"/>
</dbReference>
<protein>
    <submittedName>
        <fullName evidence="5">Alanine racemase</fullName>
        <ecNumber evidence="5">5.1.1.1</ecNumber>
    </submittedName>
</protein>
<dbReference type="EMBL" id="JAWLKI010000004">
    <property type="protein sequence ID" value="MDV6306697.1"/>
    <property type="molecule type" value="Genomic_DNA"/>
</dbReference>
<organism evidence="5 7">
    <name type="scientific">Gordonia amicalis</name>
    <dbReference type="NCBI Taxonomy" id="89053"/>
    <lineage>
        <taxon>Bacteria</taxon>
        <taxon>Bacillati</taxon>
        <taxon>Actinomycetota</taxon>
        <taxon>Actinomycetes</taxon>
        <taxon>Mycobacteriales</taxon>
        <taxon>Gordoniaceae</taxon>
        <taxon>Gordonia</taxon>
    </lineage>
</organism>
<dbReference type="Gene3D" id="3.20.20.10">
    <property type="entry name" value="Alanine racemase"/>
    <property type="match status" value="1"/>
</dbReference>
<dbReference type="AlphaFoldDB" id="A0AAE4U091"/>
<keyword evidence="6" id="KW-1185">Reference proteome</keyword>
<reference evidence="5 6" key="1">
    <citation type="submission" date="2023-10" db="EMBL/GenBank/DDBJ databases">
        <title>Development of a sustainable strategy for remediation of hydrocarbon-contaminated territories based on the waste exchange concept.</title>
        <authorList>
            <person name="Krivoruchko A."/>
        </authorList>
    </citation>
    <scope>NUCLEOTIDE SEQUENCE</scope>
    <source>
        <strain evidence="4 6">IEGM 1266</strain>
        <strain evidence="5">IEGM 1279</strain>
    </source>
</reference>
<dbReference type="Proteomes" id="UP001185922">
    <property type="component" value="Unassembled WGS sequence"/>
</dbReference>
<comment type="similarity">
    <text evidence="1">Belongs to the DSD1 family.</text>
</comment>
<dbReference type="SMART" id="SM01119">
    <property type="entry name" value="D-ser_dehydrat"/>
    <property type="match status" value="1"/>
</dbReference>
<dbReference type="InterPro" id="IPR051466">
    <property type="entry name" value="D-amino_acid_metab_enzyme"/>
</dbReference>
<evidence type="ECO:0000256" key="2">
    <source>
        <dbReference type="ARBA" id="ARBA00023239"/>
    </source>
</evidence>
<dbReference type="EMBL" id="JAWLKH010000002">
    <property type="protein sequence ID" value="MDV6310894.1"/>
    <property type="molecule type" value="Genomic_DNA"/>
</dbReference>
<evidence type="ECO:0000259" key="3">
    <source>
        <dbReference type="SMART" id="SM01119"/>
    </source>
</evidence>
<dbReference type="EC" id="5.1.1.1" evidence="5"/>
<dbReference type="PANTHER" id="PTHR28004:SF2">
    <property type="entry name" value="D-SERINE DEHYDRATASE"/>
    <property type="match status" value="1"/>
</dbReference>
<dbReference type="InterPro" id="IPR042208">
    <property type="entry name" value="D-ser_dehydrat-like_sf"/>
</dbReference>
<name>A0AAE4U091_9ACTN</name>
<feature type="domain" description="D-serine dehydratase-like" evidence="3">
    <location>
        <begin position="251"/>
        <end position="346"/>
    </location>
</feature>
<dbReference type="InterPro" id="IPR001608">
    <property type="entry name" value="Ala_racemase_N"/>
</dbReference>
<evidence type="ECO:0000313" key="7">
    <source>
        <dbReference type="Proteomes" id="UP001185922"/>
    </source>
</evidence>
<sequence>MIDTPYLEVDVDRLDRNLATLAGAARNVGVDVRPHAKTHKCAEIARLQIDHGAVGLTVATIGEAEAFADASDATRCTDIFIAYPLWPNAVQASRLRALAERVNLRVGVDSLAGARHLARSLGTAGLQVLVEVDSGQHRTGVAPELAGSVAEAGVAAGLDVIGVFTFPGHSYGLGDTRRAAAEQEVAALATAAAGLRANGVDPRVRSGGSTPTVGFLDAGHADVLTEIRPGVYPFNDAQQVEIGSCGFDEVALTAVATVVRRDAHRIVLDAGSKILGADRAPWATGYGRLLDHHDARIVMLSEHHAVVEFPAESPDEDIPGIGSFVRVVPNHVCNAVNLVDELVAIDGSDTRWPVIARGRNS</sequence>
<keyword evidence="2" id="KW-0456">Lyase</keyword>
<dbReference type="InterPro" id="IPR026956">
    <property type="entry name" value="D-ser_dehydrat-like_dom"/>
</dbReference>
<dbReference type="Pfam" id="PF14031">
    <property type="entry name" value="D-ser_dehydrat"/>
    <property type="match status" value="1"/>
</dbReference>
<dbReference type="InterPro" id="IPR029066">
    <property type="entry name" value="PLP-binding_barrel"/>
</dbReference>
<evidence type="ECO:0000313" key="4">
    <source>
        <dbReference type="EMBL" id="MDV6306697.1"/>
    </source>
</evidence>
<dbReference type="SUPFAM" id="SSF51419">
    <property type="entry name" value="PLP-binding barrel"/>
    <property type="match status" value="1"/>
</dbReference>
<dbReference type="Gene3D" id="2.40.37.20">
    <property type="entry name" value="D-serine dehydratase-like domain"/>
    <property type="match status" value="1"/>
</dbReference>
<evidence type="ECO:0000313" key="5">
    <source>
        <dbReference type="EMBL" id="MDV6310894.1"/>
    </source>
</evidence>
<comment type="caution">
    <text evidence="5">The sequence shown here is derived from an EMBL/GenBank/DDBJ whole genome shotgun (WGS) entry which is preliminary data.</text>
</comment>
<dbReference type="GO" id="GO:0036088">
    <property type="term" value="P:D-serine catabolic process"/>
    <property type="evidence" value="ECO:0007669"/>
    <property type="project" value="TreeGrafter"/>
</dbReference>
<dbReference type="Proteomes" id="UP001185779">
    <property type="component" value="Unassembled WGS sequence"/>
</dbReference>
<evidence type="ECO:0000256" key="1">
    <source>
        <dbReference type="ARBA" id="ARBA00005323"/>
    </source>
</evidence>
<dbReference type="Pfam" id="PF01168">
    <property type="entry name" value="Ala_racemase_N"/>
    <property type="match status" value="1"/>
</dbReference>
<keyword evidence="5" id="KW-0413">Isomerase</keyword>
<dbReference type="PANTHER" id="PTHR28004">
    <property type="entry name" value="ZGC:162816-RELATED"/>
    <property type="match status" value="1"/>
</dbReference>
<proteinExistence type="inferred from homology"/>
<dbReference type="GO" id="GO:0008784">
    <property type="term" value="F:alanine racemase activity"/>
    <property type="evidence" value="ECO:0007669"/>
    <property type="project" value="UniProtKB-EC"/>
</dbReference>